<accession>A0A8H3W596</accession>
<reference evidence="2 3" key="1">
    <citation type="submission" date="2019-12" db="EMBL/GenBank/DDBJ databases">
        <title>A genome sequence resource for the geographically widespread anthracnose pathogen Colletotrichum asianum.</title>
        <authorList>
            <person name="Meng Y."/>
        </authorList>
    </citation>
    <scope>NUCLEOTIDE SEQUENCE [LARGE SCALE GENOMIC DNA]</scope>
    <source>
        <strain evidence="2 3">ICMP 18580</strain>
    </source>
</reference>
<sequence>MGQSQLAGLPGLHQNTPKHSSTSHPPRFSWCWRHTTRPCPASWGRIEIRISAQHQVNYLSTEQGSILPTRPSARPGPKPKPHVLRLDHHHRQTRTYCCALAWTAWELPAAAAAAHRSHRPRFSGPFSPFTSLTPFVPSLTHRTFGPRLPPAPSNAF</sequence>
<protein>
    <submittedName>
        <fullName evidence="2">Uncharacterized protein</fullName>
    </submittedName>
</protein>
<gene>
    <name evidence="2" type="ORF">GQ607_011328</name>
</gene>
<feature type="region of interest" description="Disordered" evidence="1">
    <location>
        <begin position="1"/>
        <end position="25"/>
    </location>
</feature>
<proteinExistence type="predicted"/>
<keyword evidence="3" id="KW-1185">Reference proteome</keyword>
<evidence type="ECO:0000313" key="2">
    <source>
        <dbReference type="EMBL" id="KAF0321508.1"/>
    </source>
</evidence>
<name>A0A8H3W596_9PEZI</name>
<dbReference type="EMBL" id="WOWK01000071">
    <property type="protein sequence ID" value="KAF0321508.1"/>
    <property type="molecule type" value="Genomic_DNA"/>
</dbReference>
<organism evidence="2 3">
    <name type="scientific">Colletotrichum asianum</name>
    <dbReference type="NCBI Taxonomy" id="702518"/>
    <lineage>
        <taxon>Eukaryota</taxon>
        <taxon>Fungi</taxon>
        <taxon>Dikarya</taxon>
        <taxon>Ascomycota</taxon>
        <taxon>Pezizomycotina</taxon>
        <taxon>Sordariomycetes</taxon>
        <taxon>Hypocreomycetidae</taxon>
        <taxon>Glomerellales</taxon>
        <taxon>Glomerellaceae</taxon>
        <taxon>Colletotrichum</taxon>
        <taxon>Colletotrichum gloeosporioides species complex</taxon>
    </lineage>
</organism>
<evidence type="ECO:0000313" key="3">
    <source>
        <dbReference type="Proteomes" id="UP000434172"/>
    </source>
</evidence>
<feature type="compositionally biased region" description="Polar residues" evidence="1">
    <location>
        <begin position="13"/>
        <end position="24"/>
    </location>
</feature>
<comment type="caution">
    <text evidence="2">The sequence shown here is derived from an EMBL/GenBank/DDBJ whole genome shotgun (WGS) entry which is preliminary data.</text>
</comment>
<dbReference type="Proteomes" id="UP000434172">
    <property type="component" value="Unassembled WGS sequence"/>
</dbReference>
<evidence type="ECO:0000256" key="1">
    <source>
        <dbReference type="SAM" id="MobiDB-lite"/>
    </source>
</evidence>
<dbReference type="AlphaFoldDB" id="A0A8H3W596"/>